<name>A0A7W6JVU4_9SPHN</name>
<evidence type="ECO:0000313" key="7">
    <source>
        <dbReference type="Proteomes" id="UP000557392"/>
    </source>
</evidence>
<evidence type="ECO:0000259" key="5">
    <source>
        <dbReference type="PROSITE" id="PS51891"/>
    </source>
</evidence>
<evidence type="ECO:0000256" key="2">
    <source>
        <dbReference type="ARBA" id="ARBA00022723"/>
    </source>
</evidence>
<dbReference type="PANTHER" id="PTHR33337:SF40">
    <property type="entry name" value="CENP-V_GFA DOMAIN-CONTAINING PROTEIN-RELATED"/>
    <property type="match status" value="1"/>
</dbReference>
<dbReference type="InterPro" id="IPR011057">
    <property type="entry name" value="Mss4-like_sf"/>
</dbReference>
<evidence type="ECO:0000313" key="6">
    <source>
        <dbReference type="EMBL" id="MBB4100500.1"/>
    </source>
</evidence>
<keyword evidence="3" id="KW-0862">Zinc</keyword>
<accession>A0A7W6JVU4</accession>
<dbReference type="Proteomes" id="UP000557392">
    <property type="component" value="Unassembled WGS sequence"/>
</dbReference>
<proteinExistence type="inferred from homology"/>
<feature type="domain" description="CENP-V/GFA" evidence="5">
    <location>
        <begin position="3"/>
        <end position="120"/>
    </location>
</feature>
<comment type="caution">
    <text evidence="6">The sequence shown here is derived from an EMBL/GenBank/DDBJ whole genome shotgun (WGS) entry which is preliminary data.</text>
</comment>
<organism evidence="6 7">
    <name type="scientific">Sphingomonas kyeonggiensis</name>
    <dbReference type="NCBI Taxonomy" id="1268553"/>
    <lineage>
        <taxon>Bacteria</taxon>
        <taxon>Pseudomonadati</taxon>
        <taxon>Pseudomonadota</taxon>
        <taxon>Alphaproteobacteria</taxon>
        <taxon>Sphingomonadales</taxon>
        <taxon>Sphingomonadaceae</taxon>
        <taxon>Sphingomonas</taxon>
    </lineage>
</organism>
<dbReference type="Pfam" id="PF04828">
    <property type="entry name" value="GFA"/>
    <property type="match status" value="1"/>
</dbReference>
<evidence type="ECO:0000256" key="1">
    <source>
        <dbReference type="ARBA" id="ARBA00005495"/>
    </source>
</evidence>
<reference evidence="6 7" key="1">
    <citation type="submission" date="2020-08" db="EMBL/GenBank/DDBJ databases">
        <title>Genomic Encyclopedia of Type Strains, Phase IV (KMG-IV): sequencing the most valuable type-strain genomes for metagenomic binning, comparative biology and taxonomic classification.</title>
        <authorList>
            <person name="Goeker M."/>
        </authorList>
    </citation>
    <scope>NUCLEOTIDE SEQUENCE [LARGE SCALE GENOMIC DNA]</scope>
    <source>
        <strain evidence="6 7">DSM 101806</strain>
    </source>
</reference>
<evidence type="ECO:0000256" key="4">
    <source>
        <dbReference type="ARBA" id="ARBA00023239"/>
    </source>
</evidence>
<dbReference type="GO" id="GO:0016846">
    <property type="term" value="F:carbon-sulfur lyase activity"/>
    <property type="evidence" value="ECO:0007669"/>
    <property type="project" value="InterPro"/>
</dbReference>
<keyword evidence="7" id="KW-1185">Reference proteome</keyword>
<sequence length="132" mass="14073">MHVTGSCHCGAIRYEAEADPARVALCHCTDCQILSGSAWRASVRVDAADFRVTGEPRVYVKTAASGTRRGQAFCGECGSGLYAFTPADPRVYAIRLGSVDQRAELPPQSQIWCDSAIPWALDVSSLPASPGQ</sequence>
<dbReference type="AlphaFoldDB" id="A0A7W6JVU4"/>
<dbReference type="SUPFAM" id="SSF51316">
    <property type="entry name" value="Mss4-like"/>
    <property type="match status" value="1"/>
</dbReference>
<gene>
    <name evidence="6" type="ORF">GGR46_004072</name>
</gene>
<comment type="similarity">
    <text evidence="1">Belongs to the Gfa family.</text>
</comment>
<keyword evidence="2" id="KW-0479">Metal-binding</keyword>
<dbReference type="PANTHER" id="PTHR33337">
    <property type="entry name" value="GFA DOMAIN-CONTAINING PROTEIN"/>
    <property type="match status" value="1"/>
</dbReference>
<protein>
    <recommendedName>
        <fullName evidence="5">CENP-V/GFA domain-containing protein</fullName>
    </recommendedName>
</protein>
<dbReference type="Gene3D" id="3.90.1590.10">
    <property type="entry name" value="glutathione-dependent formaldehyde- activating enzyme (gfa)"/>
    <property type="match status" value="1"/>
</dbReference>
<dbReference type="InterPro" id="IPR006913">
    <property type="entry name" value="CENP-V/GFA"/>
</dbReference>
<keyword evidence="4" id="KW-0456">Lyase</keyword>
<dbReference type="GO" id="GO:0046872">
    <property type="term" value="F:metal ion binding"/>
    <property type="evidence" value="ECO:0007669"/>
    <property type="project" value="UniProtKB-KW"/>
</dbReference>
<dbReference type="EMBL" id="JACIEH010000003">
    <property type="protein sequence ID" value="MBB4100500.1"/>
    <property type="molecule type" value="Genomic_DNA"/>
</dbReference>
<dbReference type="RefSeq" id="WP_183999785.1">
    <property type="nucleotide sequence ID" value="NZ_JACIEH010000003.1"/>
</dbReference>
<evidence type="ECO:0000256" key="3">
    <source>
        <dbReference type="ARBA" id="ARBA00022833"/>
    </source>
</evidence>
<dbReference type="PROSITE" id="PS51891">
    <property type="entry name" value="CENP_V_GFA"/>
    <property type="match status" value="1"/>
</dbReference>